<evidence type="ECO:0000256" key="6">
    <source>
        <dbReference type="ARBA" id="ARBA00022989"/>
    </source>
</evidence>
<dbReference type="GO" id="GO:0005452">
    <property type="term" value="F:solute:inorganic anion antiporter activity"/>
    <property type="evidence" value="ECO:0007669"/>
    <property type="project" value="InterPro"/>
</dbReference>
<dbReference type="InterPro" id="IPR003024">
    <property type="entry name" value="Na/HCO3_transpt"/>
</dbReference>
<dbReference type="GO" id="GO:0051453">
    <property type="term" value="P:regulation of intracellular pH"/>
    <property type="evidence" value="ECO:0007669"/>
    <property type="project" value="TreeGrafter"/>
</dbReference>
<keyword evidence="3" id="KW-0813">Transport</keyword>
<evidence type="ECO:0000256" key="1">
    <source>
        <dbReference type="ARBA" id="ARBA00004554"/>
    </source>
</evidence>
<dbReference type="GO" id="GO:0016323">
    <property type="term" value="C:basolateral plasma membrane"/>
    <property type="evidence" value="ECO:0007669"/>
    <property type="project" value="UniProtKB-SubCell"/>
</dbReference>
<dbReference type="PANTHER" id="PTHR11453">
    <property type="entry name" value="ANION EXCHANGE PROTEIN"/>
    <property type="match status" value="1"/>
</dbReference>
<dbReference type="Gene3D" id="1.10.287.570">
    <property type="entry name" value="Helical hairpin bin"/>
    <property type="match status" value="1"/>
</dbReference>
<dbReference type="AlphaFoldDB" id="A0A816CHW5"/>
<feature type="domain" description="Bicarbonate transporter-like transmembrane" evidence="11">
    <location>
        <begin position="82"/>
        <end position="185"/>
    </location>
</feature>
<dbReference type="OrthoDB" id="1735926at2759"/>
<evidence type="ECO:0000256" key="10">
    <source>
        <dbReference type="SAM" id="Phobius"/>
    </source>
</evidence>
<dbReference type="Proteomes" id="UP000681722">
    <property type="component" value="Unassembled WGS sequence"/>
</dbReference>
<keyword evidence="7" id="KW-0406">Ion transport</keyword>
<dbReference type="EMBL" id="CAJNOQ010040963">
    <property type="protein sequence ID" value="CAF1621864.1"/>
    <property type="molecule type" value="Genomic_DNA"/>
</dbReference>
<evidence type="ECO:0000313" key="13">
    <source>
        <dbReference type="EMBL" id="CAF1621864.1"/>
    </source>
</evidence>
<feature type="region of interest" description="Disordered" evidence="9">
    <location>
        <begin position="48"/>
        <end position="67"/>
    </location>
</feature>
<dbReference type="Proteomes" id="UP000677228">
    <property type="component" value="Unassembled WGS sequence"/>
</dbReference>
<comment type="caution">
    <text evidence="13">The sequence shown here is derived from an EMBL/GenBank/DDBJ whole genome shotgun (WGS) entry which is preliminary data.</text>
</comment>
<keyword evidence="5 10" id="KW-0812">Transmembrane</keyword>
<dbReference type="InterPro" id="IPR003020">
    <property type="entry name" value="HCO3_transpt_euk"/>
</dbReference>
<dbReference type="Gene3D" id="3.40.930.10">
    <property type="entry name" value="Mannitol-specific EII, Chain A"/>
    <property type="match status" value="1"/>
</dbReference>
<feature type="transmembrane region" description="Helical" evidence="10">
    <location>
        <begin position="139"/>
        <end position="159"/>
    </location>
</feature>
<dbReference type="PRINTS" id="PR01232">
    <property type="entry name" value="NAHCO3TRSPRT"/>
</dbReference>
<dbReference type="FunFam" id="1.10.287.570:FF:000001">
    <property type="entry name" value="Anion exchange protein"/>
    <property type="match status" value="1"/>
</dbReference>
<evidence type="ECO:0000256" key="3">
    <source>
        <dbReference type="ARBA" id="ARBA00022448"/>
    </source>
</evidence>
<comment type="similarity">
    <text evidence="2">Belongs to the anion exchanger (TC 2.A.31) family.</text>
</comment>
<evidence type="ECO:0000256" key="2">
    <source>
        <dbReference type="ARBA" id="ARBA00010993"/>
    </source>
</evidence>
<organism evidence="13 16">
    <name type="scientific">Didymodactylos carnosus</name>
    <dbReference type="NCBI Taxonomy" id="1234261"/>
    <lineage>
        <taxon>Eukaryota</taxon>
        <taxon>Metazoa</taxon>
        <taxon>Spiralia</taxon>
        <taxon>Gnathifera</taxon>
        <taxon>Rotifera</taxon>
        <taxon>Eurotatoria</taxon>
        <taxon>Bdelloidea</taxon>
        <taxon>Philodinida</taxon>
        <taxon>Philodinidae</taxon>
        <taxon>Didymodactylos</taxon>
    </lineage>
</organism>
<feature type="transmembrane region" description="Helical" evidence="10">
    <location>
        <begin position="115"/>
        <end position="132"/>
    </location>
</feature>
<gene>
    <name evidence="13" type="ORF">GPM918_LOCUS43787</name>
    <name evidence="12" type="ORF">OVA965_LOCUS39594</name>
    <name evidence="15" type="ORF">SRO942_LOCUS45393</name>
    <name evidence="14" type="ORF">TMI583_LOCUS40923</name>
</gene>
<accession>A0A816CHW5</accession>
<dbReference type="Proteomes" id="UP000663829">
    <property type="component" value="Unassembled WGS sequence"/>
</dbReference>
<evidence type="ECO:0000256" key="8">
    <source>
        <dbReference type="ARBA" id="ARBA00023136"/>
    </source>
</evidence>
<comment type="subcellular location">
    <subcellularLocation>
        <location evidence="1">Basolateral cell membrane</location>
        <topology evidence="1">Multi-pass membrane protein</topology>
    </subcellularLocation>
</comment>
<dbReference type="InterPro" id="IPR011531">
    <property type="entry name" value="HCO3_transpt-like_TM_dom"/>
</dbReference>
<dbReference type="GO" id="GO:0008510">
    <property type="term" value="F:sodium:bicarbonate symporter activity"/>
    <property type="evidence" value="ECO:0007669"/>
    <property type="project" value="TreeGrafter"/>
</dbReference>
<evidence type="ECO:0000313" key="14">
    <source>
        <dbReference type="EMBL" id="CAF4347909.1"/>
    </source>
</evidence>
<dbReference type="Pfam" id="PF00955">
    <property type="entry name" value="HCO3_cotransp"/>
    <property type="match status" value="1"/>
</dbReference>
<sequence length="185" mass="20836">ICRELAYTANNSDEIVQLIDRFMHDTYVIPPSEWDPHIRIEPPDQYLSKEQREAHTPEEKADDAKEIDLTPHIDPNLKASRRPFHGLLVDLRHKLPHYVSDFTDCANLQCLAATLYLYLVCLCYVVAFGGMLGKATHNYMAIMESIMAGCICGVLFALFSGQPLNILSATGPMLILEKILNSLCE</sequence>
<evidence type="ECO:0000313" key="15">
    <source>
        <dbReference type="EMBL" id="CAF4512866.1"/>
    </source>
</evidence>
<dbReference type="InterPro" id="IPR016152">
    <property type="entry name" value="PTrfase/Anion_transptr"/>
</dbReference>
<evidence type="ECO:0000256" key="9">
    <source>
        <dbReference type="SAM" id="MobiDB-lite"/>
    </source>
</evidence>
<feature type="non-terminal residue" evidence="13">
    <location>
        <position position="185"/>
    </location>
</feature>
<protein>
    <recommendedName>
        <fullName evidence="11">Bicarbonate transporter-like transmembrane domain-containing protein</fullName>
    </recommendedName>
</protein>
<reference evidence="13" key="1">
    <citation type="submission" date="2021-02" db="EMBL/GenBank/DDBJ databases">
        <authorList>
            <person name="Nowell W R."/>
        </authorList>
    </citation>
    <scope>NUCLEOTIDE SEQUENCE</scope>
</reference>
<proteinExistence type="inferred from homology"/>
<evidence type="ECO:0000256" key="5">
    <source>
        <dbReference type="ARBA" id="ARBA00022692"/>
    </source>
</evidence>
<evidence type="ECO:0000313" key="16">
    <source>
        <dbReference type="Proteomes" id="UP000663829"/>
    </source>
</evidence>
<dbReference type="EMBL" id="CAJOBA010063811">
    <property type="protein sequence ID" value="CAF4347909.1"/>
    <property type="molecule type" value="Genomic_DNA"/>
</dbReference>
<evidence type="ECO:0000313" key="12">
    <source>
        <dbReference type="EMBL" id="CAF1556823.1"/>
    </source>
</evidence>
<keyword evidence="8 10" id="KW-0472">Membrane</keyword>
<evidence type="ECO:0000256" key="4">
    <source>
        <dbReference type="ARBA" id="ARBA00022475"/>
    </source>
</evidence>
<evidence type="ECO:0000259" key="11">
    <source>
        <dbReference type="Pfam" id="PF00955"/>
    </source>
</evidence>
<dbReference type="EMBL" id="CAJOBC010108205">
    <property type="protein sequence ID" value="CAF4512866.1"/>
    <property type="molecule type" value="Genomic_DNA"/>
</dbReference>
<keyword evidence="6 10" id="KW-1133">Transmembrane helix</keyword>
<keyword evidence="4" id="KW-1003">Cell membrane</keyword>
<dbReference type="Proteomes" id="UP000682733">
    <property type="component" value="Unassembled WGS sequence"/>
</dbReference>
<dbReference type="GO" id="GO:0006820">
    <property type="term" value="P:monoatomic anion transport"/>
    <property type="evidence" value="ECO:0007669"/>
    <property type="project" value="InterPro"/>
</dbReference>
<name>A0A816CHW5_9BILA</name>
<keyword evidence="16" id="KW-1185">Reference proteome</keyword>
<dbReference type="SUPFAM" id="SSF55804">
    <property type="entry name" value="Phoshotransferase/anion transport protein"/>
    <property type="match status" value="1"/>
</dbReference>
<dbReference type="PANTHER" id="PTHR11453:SF36">
    <property type="entry name" value="ANION EXCHANGE PROTEIN"/>
    <property type="match status" value="1"/>
</dbReference>
<evidence type="ECO:0000256" key="7">
    <source>
        <dbReference type="ARBA" id="ARBA00023065"/>
    </source>
</evidence>
<dbReference type="EMBL" id="CAJNOK010041264">
    <property type="protein sequence ID" value="CAF1556823.1"/>
    <property type="molecule type" value="Genomic_DNA"/>
</dbReference>